<dbReference type="PRINTS" id="PR00723">
    <property type="entry name" value="SUBTILISIN"/>
</dbReference>
<evidence type="ECO:0000313" key="11">
    <source>
        <dbReference type="Proteomes" id="UP000182248"/>
    </source>
</evidence>
<evidence type="ECO:0000256" key="4">
    <source>
        <dbReference type="ARBA" id="ARBA00022825"/>
    </source>
</evidence>
<feature type="chain" id="PRO_5012814683" evidence="8">
    <location>
        <begin position="24"/>
        <end position="544"/>
    </location>
</feature>
<feature type="signal peptide" evidence="8">
    <location>
        <begin position="1"/>
        <end position="23"/>
    </location>
</feature>
<evidence type="ECO:0000256" key="3">
    <source>
        <dbReference type="ARBA" id="ARBA00022801"/>
    </source>
</evidence>
<evidence type="ECO:0000256" key="8">
    <source>
        <dbReference type="SAM" id="SignalP"/>
    </source>
</evidence>
<dbReference type="PANTHER" id="PTHR43399">
    <property type="entry name" value="SUBTILISIN-RELATED"/>
    <property type="match status" value="1"/>
</dbReference>
<dbReference type="STRING" id="1150368.SAMN02927921_00955"/>
<dbReference type="InterPro" id="IPR015500">
    <property type="entry name" value="Peptidase_S8_subtilisin-rel"/>
</dbReference>
<protein>
    <submittedName>
        <fullName evidence="10">Subtilase family protein</fullName>
    </submittedName>
</protein>
<keyword evidence="11" id="KW-1185">Reference proteome</keyword>
<accession>A0A1K1N1Z4</accession>
<evidence type="ECO:0000256" key="6">
    <source>
        <dbReference type="RuleBase" id="RU003355"/>
    </source>
</evidence>
<dbReference type="PROSITE" id="PS00138">
    <property type="entry name" value="SUBTILASE_SER"/>
    <property type="match status" value="1"/>
</dbReference>
<dbReference type="PROSITE" id="PS51892">
    <property type="entry name" value="SUBTILASE"/>
    <property type="match status" value="1"/>
</dbReference>
<evidence type="ECO:0000256" key="1">
    <source>
        <dbReference type="ARBA" id="ARBA00011073"/>
    </source>
</evidence>
<feature type="active site" description="Charge relay system" evidence="5">
    <location>
        <position position="463"/>
    </location>
</feature>
<dbReference type="InterPro" id="IPR051048">
    <property type="entry name" value="Peptidase_S8/S53_subtilisin"/>
</dbReference>
<dbReference type="InterPro" id="IPR036852">
    <property type="entry name" value="Peptidase_S8/S53_dom_sf"/>
</dbReference>
<dbReference type="PIRSF" id="PIRSF037892">
    <property type="entry name" value="Subtilisin_rel_SRU_0565"/>
    <property type="match status" value="1"/>
</dbReference>
<dbReference type="RefSeq" id="WP_072316239.1">
    <property type="nucleotide sequence ID" value="NZ_FPJE01000004.1"/>
</dbReference>
<dbReference type="CDD" id="cd07483">
    <property type="entry name" value="Peptidases_S8_Subtilisin_Novo-like"/>
    <property type="match status" value="1"/>
</dbReference>
<dbReference type="PROSITE" id="PS00136">
    <property type="entry name" value="SUBTILASE_ASP"/>
    <property type="match status" value="1"/>
</dbReference>
<dbReference type="InterPro" id="IPR017308">
    <property type="entry name" value="Pept_S8_subtilisin_bacteroid"/>
</dbReference>
<dbReference type="Gene3D" id="3.40.50.200">
    <property type="entry name" value="Peptidase S8/S53 domain"/>
    <property type="match status" value="2"/>
</dbReference>
<gene>
    <name evidence="10" type="ORF">SAMN02927921_00955</name>
</gene>
<name>A0A1K1N1Z4_9FLAO</name>
<dbReference type="SUPFAM" id="SSF52743">
    <property type="entry name" value="Subtilisin-like"/>
    <property type="match status" value="1"/>
</dbReference>
<dbReference type="PANTHER" id="PTHR43399:SF4">
    <property type="entry name" value="CELL WALL-ASSOCIATED PROTEASE"/>
    <property type="match status" value="1"/>
</dbReference>
<evidence type="ECO:0000256" key="2">
    <source>
        <dbReference type="ARBA" id="ARBA00022670"/>
    </source>
</evidence>
<organism evidence="10 11">
    <name type="scientific">Sinomicrobium oceani</name>
    <dbReference type="NCBI Taxonomy" id="1150368"/>
    <lineage>
        <taxon>Bacteria</taxon>
        <taxon>Pseudomonadati</taxon>
        <taxon>Bacteroidota</taxon>
        <taxon>Flavobacteriia</taxon>
        <taxon>Flavobacteriales</taxon>
        <taxon>Flavobacteriaceae</taxon>
        <taxon>Sinomicrobium</taxon>
    </lineage>
</organism>
<dbReference type="AlphaFoldDB" id="A0A1K1N1Z4"/>
<keyword evidence="7" id="KW-0175">Coiled coil</keyword>
<dbReference type="InterPro" id="IPR023828">
    <property type="entry name" value="Peptidase_S8_Ser-AS"/>
</dbReference>
<dbReference type="Proteomes" id="UP000182248">
    <property type="component" value="Unassembled WGS sequence"/>
</dbReference>
<comment type="similarity">
    <text evidence="1 5 6">Belongs to the peptidase S8 family.</text>
</comment>
<feature type="domain" description="Peptidase S8/S53" evidence="9">
    <location>
        <begin position="81"/>
        <end position="496"/>
    </location>
</feature>
<keyword evidence="3 5" id="KW-0378">Hydrolase</keyword>
<evidence type="ECO:0000259" key="9">
    <source>
        <dbReference type="Pfam" id="PF00082"/>
    </source>
</evidence>
<dbReference type="InterPro" id="IPR022398">
    <property type="entry name" value="Peptidase_S8_His-AS"/>
</dbReference>
<feature type="coiled-coil region" evidence="7">
    <location>
        <begin position="152"/>
        <end position="186"/>
    </location>
</feature>
<dbReference type="GO" id="GO:0006508">
    <property type="term" value="P:proteolysis"/>
    <property type="evidence" value="ECO:0007669"/>
    <property type="project" value="UniProtKB-KW"/>
</dbReference>
<dbReference type="PROSITE" id="PS00137">
    <property type="entry name" value="SUBTILASE_HIS"/>
    <property type="match status" value="1"/>
</dbReference>
<dbReference type="PROSITE" id="PS51257">
    <property type="entry name" value="PROKAR_LIPOPROTEIN"/>
    <property type="match status" value="1"/>
</dbReference>
<dbReference type="OrthoDB" id="9798386at2"/>
<feature type="active site" description="Charge relay system" evidence="5">
    <location>
        <position position="88"/>
    </location>
</feature>
<evidence type="ECO:0000313" key="10">
    <source>
        <dbReference type="EMBL" id="SFW29277.1"/>
    </source>
</evidence>
<reference evidence="10 11" key="1">
    <citation type="submission" date="2016-11" db="EMBL/GenBank/DDBJ databases">
        <authorList>
            <person name="Jaros S."/>
            <person name="Januszkiewicz K."/>
            <person name="Wedrychowicz H."/>
        </authorList>
    </citation>
    <scope>NUCLEOTIDE SEQUENCE [LARGE SCALE GENOMIC DNA]</scope>
    <source>
        <strain evidence="10 11">CGMCC 1.12145</strain>
    </source>
</reference>
<evidence type="ECO:0000256" key="5">
    <source>
        <dbReference type="PROSITE-ProRule" id="PRU01240"/>
    </source>
</evidence>
<dbReference type="EMBL" id="FPJE01000004">
    <property type="protein sequence ID" value="SFW29277.1"/>
    <property type="molecule type" value="Genomic_DNA"/>
</dbReference>
<dbReference type="Pfam" id="PF00082">
    <property type="entry name" value="Peptidase_S8"/>
    <property type="match status" value="1"/>
</dbReference>
<evidence type="ECO:0000256" key="7">
    <source>
        <dbReference type="SAM" id="Coils"/>
    </source>
</evidence>
<proteinExistence type="inferred from homology"/>
<keyword evidence="4 5" id="KW-0720">Serine protease</keyword>
<feature type="active site" description="Charge relay system" evidence="5">
    <location>
        <position position="293"/>
    </location>
</feature>
<dbReference type="InterPro" id="IPR000209">
    <property type="entry name" value="Peptidase_S8/S53_dom"/>
</dbReference>
<dbReference type="GO" id="GO:0004252">
    <property type="term" value="F:serine-type endopeptidase activity"/>
    <property type="evidence" value="ECO:0007669"/>
    <property type="project" value="UniProtKB-UniRule"/>
</dbReference>
<dbReference type="InterPro" id="IPR034080">
    <property type="entry name" value="Protease_P7-like_dom"/>
</dbReference>
<sequence>MNLTRSFLLPVSAAFLLAGCGTAAIVSTPIENIDTVPLKVADLNENEFKTWPHADLLTDTIPGMSVNRAYEELLKGRKGVKVVVGVVDSGVDIEHEDLKDVLWVNEKEIPGNGIDDDGNGYIDDVHGWNFLGDAVHENLEYVRIIKKGDDGSAEYKKAKAEYDKELQEAKMNKNQYEQILQMVKSSDEVVQEELKKEDYTREDIEKLPSSDLKLAQAKAFLTNIMSVDKSLTSVKELKSELKEGIEYFGNQLNYNLNLDFDGRGPVGDNPDDITDTDYGNNNVTGPDKEEAKHGTHVSGIIAATRNNGIGMNGVANNVEIMAVRAVPGGDEYDKDIALGIRYAVDNGAKIINTSFGKYYSPHPEWVRDAIKYAGEHDVLIVNAAGNESKDLDKTNVYPNDAVDNGKEVSDNFLTVGALDYTYGPEMVAKFSNYGKNNVDVFAPGTKIWSTVPNNGYEFQQGTSMASPEVAGVAALIRSYYPELTASQVKKIIMHSGLTSKTNVVLEGDPSKKKPFSEVSKSGRMVNAYNAIIMADKVSRKKLEL</sequence>
<dbReference type="InterPro" id="IPR023827">
    <property type="entry name" value="Peptidase_S8_Asp-AS"/>
</dbReference>
<keyword evidence="8" id="KW-0732">Signal</keyword>
<keyword evidence="2 5" id="KW-0645">Protease</keyword>